<dbReference type="SUPFAM" id="SSF57889">
    <property type="entry name" value="Cysteine-rich domain"/>
    <property type="match status" value="1"/>
</dbReference>
<dbReference type="SUPFAM" id="SSF56112">
    <property type="entry name" value="Protein kinase-like (PK-like)"/>
    <property type="match status" value="1"/>
</dbReference>
<dbReference type="EC" id="2.7.11.1" evidence="6"/>
<keyword evidence="37" id="KW-1185">Reference proteome</keyword>
<evidence type="ECO:0000256" key="14">
    <source>
        <dbReference type="ARBA" id="ARBA00022771"/>
    </source>
</evidence>
<dbReference type="GO" id="GO:0005524">
    <property type="term" value="F:ATP binding"/>
    <property type="evidence" value="ECO:0007669"/>
    <property type="project" value="UniProtKB-UniRule"/>
</dbReference>
<dbReference type="EMBL" id="CVRI01000020">
    <property type="protein sequence ID" value="CRK90991.1"/>
    <property type="molecule type" value="Genomic_DNA"/>
</dbReference>
<evidence type="ECO:0000256" key="7">
    <source>
        <dbReference type="ARBA" id="ARBA00022475"/>
    </source>
</evidence>
<dbReference type="GO" id="GO:0000281">
    <property type="term" value="P:mitotic cytokinesis"/>
    <property type="evidence" value="ECO:0007669"/>
    <property type="project" value="TreeGrafter"/>
</dbReference>
<feature type="domain" description="PH" evidence="31">
    <location>
        <begin position="1125"/>
        <end position="1328"/>
    </location>
</feature>
<dbReference type="OrthoDB" id="2156623at2759"/>
<feature type="domain" description="AGC-kinase C-terminal" evidence="34">
    <location>
        <begin position="348"/>
        <end position="418"/>
    </location>
</feature>
<dbReference type="Pfam" id="PF00069">
    <property type="entry name" value="Pkinase"/>
    <property type="match status" value="1"/>
</dbReference>
<dbReference type="CDD" id="cd20813">
    <property type="entry name" value="C1_ROCK"/>
    <property type="match status" value="1"/>
</dbReference>
<evidence type="ECO:0000256" key="25">
    <source>
        <dbReference type="ARBA" id="ARBA00079005"/>
    </source>
</evidence>
<evidence type="ECO:0000256" key="12">
    <source>
        <dbReference type="ARBA" id="ARBA00022723"/>
    </source>
</evidence>
<dbReference type="InterPro" id="IPR050839">
    <property type="entry name" value="Rho-assoc_Ser/Thr_Kinase"/>
</dbReference>
<dbReference type="PROSITE" id="PS00107">
    <property type="entry name" value="PROTEIN_KINASE_ATP"/>
    <property type="match status" value="1"/>
</dbReference>
<dbReference type="GO" id="GO:0031267">
    <property type="term" value="F:small GTPase binding"/>
    <property type="evidence" value="ECO:0007669"/>
    <property type="project" value="InterPro"/>
</dbReference>
<evidence type="ECO:0000256" key="24">
    <source>
        <dbReference type="ARBA" id="ARBA00068946"/>
    </source>
</evidence>
<dbReference type="PROSITE" id="PS50011">
    <property type="entry name" value="PROTEIN_KINASE_DOM"/>
    <property type="match status" value="1"/>
</dbReference>
<evidence type="ECO:0000256" key="6">
    <source>
        <dbReference type="ARBA" id="ARBA00012513"/>
    </source>
</evidence>
<dbReference type="Pfam" id="PF08912">
    <property type="entry name" value="Rho_Binding"/>
    <property type="match status" value="1"/>
</dbReference>
<dbReference type="SUPFAM" id="SSF103652">
    <property type="entry name" value="G protein-binding domain"/>
    <property type="match status" value="1"/>
</dbReference>
<reference evidence="36 37" key="1">
    <citation type="submission" date="2015-04" db="EMBL/GenBank/DDBJ databases">
        <authorList>
            <person name="Syromyatnikov M.Y."/>
            <person name="Popov V.N."/>
        </authorList>
    </citation>
    <scope>NUCLEOTIDE SEQUENCE [LARGE SCALE GENOMIC DNA]</scope>
</reference>
<feature type="domain" description="RhoBD" evidence="35">
    <location>
        <begin position="961"/>
        <end position="1025"/>
    </location>
</feature>
<keyword evidence="20" id="KW-0472">Membrane</keyword>
<evidence type="ECO:0000259" key="33">
    <source>
        <dbReference type="PROSITE" id="PS50081"/>
    </source>
</evidence>
<dbReference type="Gene3D" id="1.20.5.730">
    <property type="entry name" value="Single helix bin"/>
    <property type="match status" value="1"/>
</dbReference>
<feature type="compositionally biased region" description="Basic and acidic residues" evidence="30">
    <location>
        <begin position="530"/>
        <end position="540"/>
    </location>
</feature>
<dbReference type="GO" id="GO:0072518">
    <property type="term" value="F:Rho-dependent protein serine/threonine kinase activity"/>
    <property type="evidence" value="ECO:0007669"/>
    <property type="project" value="TreeGrafter"/>
</dbReference>
<dbReference type="InterPro" id="IPR057529">
    <property type="entry name" value="MRCK/ROCK_PH"/>
</dbReference>
<dbReference type="InterPro" id="IPR000961">
    <property type="entry name" value="AGC-kinase_C"/>
</dbReference>
<keyword evidence="12" id="KW-0479">Metal-binding</keyword>
<feature type="compositionally biased region" description="Low complexity" evidence="30">
    <location>
        <begin position="1335"/>
        <end position="1347"/>
    </location>
</feature>
<evidence type="ECO:0000313" key="37">
    <source>
        <dbReference type="Proteomes" id="UP000183832"/>
    </source>
</evidence>
<accession>A0A1J1HSG0</accession>
<comment type="cofactor">
    <cofactor evidence="1">
        <name>Mg(2+)</name>
        <dbReference type="ChEBI" id="CHEBI:18420"/>
    </cofactor>
</comment>
<comment type="similarity">
    <text evidence="5">Belongs to the protein kinase superfamily. AGC Ser/Thr protein kinase family.</text>
</comment>
<protein>
    <recommendedName>
        <fullName evidence="24">Rho-associated protein kinase let-502</fullName>
        <ecNumber evidence="6">2.7.11.1</ecNumber>
    </recommendedName>
    <alternativeName>
        <fullName evidence="25">Lethal protein 502</fullName>
    </alternativeName>
    <alternativeName>
        <fullName evidence="26">Rho-binding kinase let-502</fullName>
    </alternativeName>
</protein>
<keyword evidence="13 28" id="KW-0547">Nucleotide-binding</keyword>
<feature type="compositionally biased region" description="Basic and acidic residues" evidence="30">
    <location>
        <begin position="1042"/>
        <end position="1051"/>
    </location>
</feature>
<dbReference type="FunFam" id="2.30.29.30:FF:000308">
    <property type="entry name" value="Rho-associated protein kinase 1"/>
    <property type="match status" value="1"/>
</dbReference>
<evidence type="ECO:0000256" key="28">
    <source>
        <dbReference type="PROSITE-ProRule" id="PRU10141"/>
    </source>
</evidence>
<dbReference type="Gene3D" id="1.20.5.340">
    <property type="match status" value="1"/>
</dbReference>
<keyword evidence="9" id="KW-0723">Serine/threonine-protein kinase</keyword>
<dbReference type="GO" id="GO:0030866">
    <property type="term" value="P:cortical actin cytoskeleton organization"/>
    <property type="evidence" value="ECO:0007669"/>
    <property type="project" value="TreeGrafter"/>
</dbReference>
<dbReference type="PANTHER" id="PTHR22988:SF73">
    <property type="entry name" value="RHO-ASSOCIATED PROTEIN KINASE"/>
    <property type="match status" value="1"/>
</dbReference>
<evidence type="ECO:0000256" key="16">
    <source>
        <dbReference type="ARBA" id="ARBA00022833"/>
    </source>
</evidence>
<organism evidence="36 37">
    <name type="scientific">Clunio marinus</name>
    <dbReference type="NCBI Taxonomy" id="568069"/>
    <lineage>
        <taxon>Eukaryota</taxon>
        <taxon>Metazoa</taxon>
        <taxon>Ecdysozoa</taxon>
        <taxon>Arthropoda</taxon>
        <taxon>Hexapoda</taxon>
        <taxon>Insecta</taxon>
        <taxon>Pterygota</taxon>
        <taxon>Neoptera</taxon>
        <taxon>Endopterygota</taxon>
        <taxon>Diptera</taxon>
        <taxon>Nematocera</taxon>
        <taxon>Chironomoidea</taxon>
        <taxon>Chironomidae</taxon>
        <taxon>Clunio</taxon>
    </lineage>
</organism>
<name>A0A1J1HSG0_9DIPT</name>
<evidence type="ECO:0000256" key="17">
    <source>
        <dbReference type="ARBA" id="ARBA00022840"/>
    </source>
</evidence>
<dbReference type="SMART" id="SM00220">
    <property type="entry name" value="S_TKc"/>
    <property type="match status" value="1"/>
</dbReference>
<dbReference type="SMART" id="SM00133">
    <property type="entry name" value="S_TK_X"/>
    <property type="match status" value="1"/>
</dbReference>
<dbReference type="Gene3D" id="2.30.29.30">
    <property type="entry name" value="Pleckstrin-homology domain (PH domain)/Phosphotyrosine-binding domain (PTB)"/>
    <property type="match status" value="1"/>
</dbReference>
<comment type="function">
    <text evidence="22">Negatively regulates mel-11 to relieve the inhibition of mlc-4, allowing contraction of the circumferentially oriented microfilaments in epidermal cells and thereby regulating myosin II contractility during spermathecal contraction, cleavage furrow contraction in early embryos, and embryonic elongation and morphogenesis. Required for P-cell migration. May also play a role in oocyte cellularization.</text>
</comment>
<sequence length="1389" mass="160344">MSLNNNEPFHQLDEERKRRLLELEQRIREPGSIACVDSLLDTVTALIADCSLDPVKQLKNIEAYTSRYTNLANEIIGLRMKPDDFDVIKLIGRGAFGEVQLVRHVSSKKVYAMKRLSKVRMIKRPDSAFFWEERFIMAHANSDWIVKLHYAFQDNKYLYMIMDYMPGGDIVGLMALYEIPEKWAIFYTMEVVLALDTIHNMGFVHRDVKPDNMLLDKFGHLKLTDFGTCMAMDDDGLVRSNSAVGTPDYISPEVLKGDGGIYGRECDWWSVGIFLYEMLVGDTPFYADSLVGTYGKIFDFKNSLKFPQEVELSQNAKSLIKAFLTDQHHRLGRSGIEDIKRHPFFENDQWTWDNLRESVPPVVPELSSDDDTRNFEDIEEETNDGKEEVFAASTAFAGNHLPFIGFTYTSDYQLLNSSGKDIVDSNGTTSSTTSSGRLHNHVHRPSNSAEIMKLEAALQRELSTKEMLEKQEKNLRQQIEVITQREMEIRNLANSHEKELAMLKHNFREAQRKAENELELRRKTESVLNETKKRLEDEQNKRKRELNSSQQHNDKINMLEKQLGDFQEKYKTETENSQKLKKQVAELRLAKSDMEQKTEELQSILTGLQAQRDVLQQEVADLETRLAQERTARAQGVELQKELEGKIITIHADLERCVTREMKAIEDNRCLSEKISDLEKENASVELELKAVQNRYQQELKTRQEIEKSQLVSRDDTSMQEVKALQAKLNEEKLARQKSDQVSQEKERQISMLSVDYRQIQQRLQKLEGEYRQETEKVGVLHSQLEQEQSKKSSLLSEFSLQSSEVAHLKAREIQLVKEVQQLREMKKKFEEDMSRVKNAHNADILQMKELQDQLEAEQYFSRLYKTQSSELREEMDEKSREIQDLEEEKSSMLHQLQLAAARADSEALARSIAEETVADLEKEKTLKELELKDLIAKHRNDIAAKESQMQTLRDTENELNAKLTIKISELEEMMSQSKKLQDDLTKAKSDQTEIEKLQAKLKNETLLKQTAVNKLAEIMNRRDGVIPGKQKTKGSASSSAELKKKEKESRRLQLELTQERDKFNQLMQKYQDIQNLLLEERQSKMKLQMENDCKATEIEHLQMKLNETASLSSADNDATEEGQDTIFEGWLHVPNKQNIRRHGWKKQYVVVSSRRIIFYNSEQEKQNRDSNLILDLSKVFHVRSVTQGDVIRADAKEIPRIFQLLYAGEGEARKPDEQNLDMSMKNQDELRPGNTIFKGHEFVQISYHMPTTCEVCPKPLWHMFRPPAAYECKRCRIKVHKDHIDNNDPLAPCKLHHDPNSARDMLLLASSPEDQNKWVSRLSKRIQKSGYKANSTSNNLNNTISSGDGPKISPSQSTRSTYKPYAANNLQKSATLPANSSLNKQQTS</sequence>
<feature type="region of interest" description="Disordered" evidence="30">
    <location>
        <begin position="1329"/>
        <end position="1389"/>
    </location>
</feature>
<dbReference type="PROSITE" id="PS50081">
    <property type="entry name" value="ZF_DAG_PE_2"/>
    <property type="match status" value="1"/>
</dbReference>
<dbReference type="GO" id="GO:0031032">
    <property type="term" value="P:actomyosin structure organization"/>
    <property type="evidence" value="ECO:0007669"/>
    <property type="project" value="TreeGrafter"/>
</dbReference>
<feature type="coiled-coil region" evidence="29">
    <location>
        <begin position="813"/>
        <end position="1015"/>
    </location>
</feature>
<dbReference type="Gene3D" id="1.10.510.10">
    <property type="entry name" value="Transferase(Phosphotransferase) domain 1"/>
    <property type="match status" value="1"/>
</dbReference>
<evidence type="ECO:0000256" key="20">
    <source>
        <dbReference type="ARBA" id="ARBA00023136"/>
    </source>
</evidence>
<dbReference type="FunFam" id="1.10.510.10:FF:000047">
    <property type="entry name" value="Rho-associated protein kinase 1"/>
    <property type="match status" value="1"/>
</dbReference>
<feature type="domain" description="Phorbol-ester/DAG-type" evidence="33">
    <location>
        <begin position="1240"/>
        <end position="1294"/>
    </location>
</feature>
<evidence type="ECO:0000256" key="8">
    <source>
        <dbReference type="ARBA" id="ARBA00022490"/>
    </source>
</evidence>
<evidence type="ECO:0000259" key="32">
    <source>
        <dbReference type="PROSITE" id="PS50011"/>
    </source>
</evidence>
<feature type="domain" description="Protein kinase" evidence="32">
    <location>
        <begin position="85"/>
        <end position="345"/>
    </location>
</feature>
<dbReference type="InterPro" id="IPR011009">
    <property type="entry name" value="Kinase-like_dom_sf"/>
</dbReference>
<dbReference type="Proteomes" id="UP000183832">
    <property type="component" value="Unassembled WGS sequence"/>
</dbReference>
<dbReference type="SMART" id="SM00233">
    <property type="entry name" value="PH"/>
    <property type="match status" value="1"/>
</dbReference>
<dbReference type="PROSITE" id="PS50003">
    <property type="entry name" value="PH_DOMAIN"/>
    <property type="match status" value="1"/>
</dbReference>
<keyword evidence="14" id="KW-0863">Zinc-finger</keyword>
<comment type="subunit">
    <text evidence="23">Interacts with rho-1.</text>
</comment>
<dbReference type="Pfam" id="PF25346">
    <property type="entry name" value="PH_MRCK"/>
    <property type="match status" value="1"/>
</dbReference>
<keyword evidence="15" id="KW-0418">Kinase</keyword>
<feature type="region of interest" description="Disordered" evidence="30">
    <location>
        <begin position="530"/>
        <end position="555"/>
    </location>
</feature>
<evidence type="ECO:0000256" key="26">
    <source>
        <dbReference type="ARBA" id="ARBA00082807"/>
    </source>
</evidence>
<dbReference type="GO" id="GO:0007266">
    <property type="term" value="P:Rho protein signal transduction"/>
    <property type="evidence" value="ECO:0007669"/>
    <property type="project" value="UniProtKB-UniRule"/>
</dbReference>
<dbReference type="PANTHER" id="PTHR22988">
    <property type="entry name" value="MYOTONIC DYSTROPHY S/T KINASE-RELATED"/>
    <property type="match status" value="1"/>
</dbReference>
<dbReference type="GO" id="GO:1901888">
    <property type="term" value="P:regulation of cell junction assembly"/>
    <property type="evidence" value="ECO:0007669"/>
    <property type="project" value="TreeGrafter"/>
</dbReference>
<dbReference type="FunFam" id="3.30.200.20:FF:000072">
    <property type="entry name" value="Rho-associated protein kinase 2"/>
    <property type="match status" value="1"/>
</dbReference>
<evidence type="ECO:0000256" key="22">
    <source>
        <dbReference type="ARBA" id="ARBA00053856"/>
    </source>
</evidence>
<evidence type="ECO:0000256" key="9">
    <source>
        <dbReference type="ARBA" id="ARBA00022527"/>
    </source>
</evidence>
<dbReference type="GO" id="GO:0005856">
    <property type="term" value="C:cytoskeleton"/>
    <property type="evidence" value="ECO:0007669"/>
    <property type="project" value="UniProtKB-SubCell"/>
</dbReference>
<dbReference type="CDD" id="cd22250">
    <property type="entry name" value="ROCK_SBD"/>
    <property type="match status" value="1"/>
</dbReference>
<feature type="compositionally biased region" description="Polar residues" evidence="30">
    <location>
        <begin position="1369"/>
        <end position="1389"/>
    </location>
</feature>
<proteinExistence type="inferred from homology"/>
<dbReference type="InterPro" id="IPR046349">
    <property type="entry name" value="C1-like_sf"/>
</dbReference>
<evidence type="ECO:0000256" key="27">
    <source>
        <dbReference type="PROSITE-ProRule" id="PRU01206"/>
    </source>
</evidence>
<keyword evidence="17 28" id="KW-0067">ATP-binding</keyword>
<keyword evidence="21" id="KW-0206">Cytoskeleton</keyword>
<dbReference type="InterPro" id="IPR001849">
    <property type="entry name" value="PH_domain"/>
</dbReference>
<evidence type="ECO:0000256" key="11">
    <source>
        <dbReference type="ARBA" id="ARBA00022679"/>
    </source>
</evidence>
<evidence type="ECO:0000256" key="19">
    <source>
        <dbReference type="ARBA" id="ARBA00023054"/>
    </source>
</evidence>
<feature type="coiled-coil region" evidence="29">
    <location>
        <begin position="750"/>
        <end position="777"/>
    </location>
</feature>
<dbReference type="InterPro" id="IPR008271">
    <property type="entry name" value="Ser/Thr_kinase_AS"/>
</dbReference>
<dbReference type="PROSITE" id="PS51285">
    <property type="entry name" value="AGC_KINASE_CTER"/>
    <property type="match status" value="1"/>
</dbReference>
<dbReference type="SMART" id="SM00109">
    <property type="entry name" value="C1"/>
    <property type="match status" value="1"/>
</dbReference>
<evidence type="ECO:0000256" key="3">
    <source>
        <dbReference type="ARBA" id="ARBA00004245"/>
    </source>
</evidence>
<evidence type="ECO:0000256" key="4">
    <source>
        <dbReference type="ARBA" id="ARBA00004626"/>
    </source>
</evidence>
<keyword evidence="7" id="KW-1003">Cell membrane</keyword>
<feature type="coiled-coil region" evidence="29">
    <location>
        <begin position="661"/>
        <end position="709"/>
    </location>
</feature>
<dbReference type="Gene3D" id="3.30.200.20">
    <property type="entry name" value="Phosphorylase Kinase, domain 1"/>
    <property type="match status" value="1"/>
</dbReference>
<dbReference type="PROSITE" id="PS51859">
    <property type="entry name" value="RHO_BD"/>
    <property type="match status" value="1"/>
</dbReference>
<gene>
    <name evidence="36" type="ORF">CLUMA_CG004679</name>
</gene>
<dbReference type="InterPro" id="IPR015008">
    <property type="entry name" value="ROCK_Rho-bd_dom"/>
</dbReference>
<dbReference type="GO" id="GO:0005737">
    <property type="term" value="C:cytoplasm"/>
    <property type="evidence" value="ECO:0007669"/>
    <property type="project" value="TreeGrafter"/>
</dbReference>
<evidence type="ECO:0000256" key="23">
    <source>
        <dbReference type="ARBA" id="ARBA00065158"/>
    </source>
</evidence>
<keyword evidence="16" id="KW-0862">Zinc</keyword>
<dbReference type="CDD" id="cd01242">
    <property type="entry name" value="PH_ROCK"/>
    <property type="match status" value="1"/>
</dbReference>
<evidence type="ECO:0000259" key="31">
    <source>
        <dbReference type="PROSITE" id="PS50003"/>
    </source>
</evidence>
<dbReference type="GO" id="GO:0048598">
    <property type="term" value="P:embryonic morphogenesis"/>
    <property type="evidence" value="ECO:0007669"/>
    <property type="project" value="TreeGrafter"/>
</dbReference>
<evidence type="ECO:0000259" key="35">
    <source>
        <dbReference type="PROSITE" id="PS51859"/>
    </source>
</evidence>
<dbReference type="STRING" id="568069.A0A1J1HSG0"/>
<comment type="subcellular location">
    <subcellularLocation>
        <location evidence="2">Cell membrane</location>
    </subcellularLocation>
    <subcellularLocation>
        <location evidence="4">Cleavage furrow</location>
    </subcellularLocation>
    <subcellularLocation>
        <location evidence="3">Cytoplasm</location>
        <location evidence="3">Cytoskeleton</location>
    </subcellularLocation>
</comment>
<keyword evidence="18" id="KW-0460">Magnesium</keyword>
<feature type="region of interest" description="Disordered" evidence="30">
    <location>
        <begin position="1024"/>
        <end position="1051"/>
    </location>
</feature>
<evidence type="ECO:0000256" key="10">
    <source>
        <dbReference type="ARBA" id="ARBA00022553"/>
    </source>
</evidence>
<evidence type="ECO:0000256" key="2">
    <source>
        <dbReference type="ARBA" id="ARBA00004236"/>
    </source>
</evidence>
<evidence type="ECO:0000256" key="1">
    <source>
        <dbReference type="ARBA" id="ARBA00001946"/>
    </source>
</evidence>
<evidence type="ECO:0000313" key="36">
    <source>
        <dbReference type="EMBL" id="CRK90991.1"/>
    </source>
</evidence>
<dbReference type="GO" id="GO:0008270">
    <property type="term" value="F:zinc ion binding"/>
    <property type="evidence" value="ECO:0007669"/>
    <property type="project" value="UniProtKB-KW"/>
</dbReference>
<dbReference type="GO" id="GO:0032154">
    <property type="term" value="C:cleavage furrow"/>
    <property type="evidence" value="ECO:0007669"/>
    <property type="project" value="UniProtKB-SubCell"/>
</dbReference>
<keyword evidence="19 27" id="KW-0175">Coiled coil</keyword>
<feature type="binding site" evidence="28">
    <location>
        <position position="114"/>
    </location>
    <ligand>
        <name>ATP</name>
        <dbReference type="ChEBI" id="CHEBI:30616"/>
    </ligand>
</feature>
<evidence type="ECO:0000256" key="29">
    <source>
        <dbReference type="SAM" id="Coils"/>
    </source>
</evidence>
<dbReference type="SUPFAM" id="SSF50729">
    <property type="entry name" value="PH domain-like"/>
    <property type="match status" value="1"/>
</dbReference>
<dbReference type="InterPro" id="IPR017441">
    <property type="entry name" value="Protein_kinase_ATP_BS"/>
</dbReference>
<keyword evidence="8" id="KW-0963">Cytoplasm</keyword>
<keyword evidence="10" id="KW-0597">Phosphoprotein</keyword>
<evidence type="ECO:0000256" key="5">
    <source>
        <dbReference type="ARBA" id="ARBA00009903"/>
    </source>
</evidence>
<evidence type="ECO:0000256" key="18">
    <source>
        <dbReference type="ARBA" id="ARBA00022842"/>
    </source>
</evidence>
<dbReference type="Gene3D" id="3.30.60.20">
    <property type="match status" value="1"/>
</dbReference>
<keyword evidence="11" id="KW-0808">Transferase</keyword>
<evidence type="ECO:0000256" key="15">
    <source>
        <dbReference type="ARBA" id="ARBA00022777"/>
    </source>
</evidence>
<evidence type="ECO:0000259" key="34">
    <source>
        <dbReference type="PROSITE" id="PS51285"/>
    </source>
</evidence>
<dbReference type="PROSITE" id="PS00108">
    <property type="entry name" value="PROTEIN_KINASE_ST"/>
    <property type="match status" value="1"/>
</dbReference>
<dbReference type="InterPro" id="IPR002219">
    <property type="entry name" value="PKC_DAG/PE"/>
</dbReference>
<dbReference type="CDD" id="cd05596">
    <property type="entry name" value="STKc_ROCK"/>
    <property type="match status" value="1"/>
</dbReference>
<dbReference type="InterPro" id="IPR011993">
    <property type="entry name" value="PH-like_dom_sf"/>
</dbReference>
<evidence type="ECO:0000256" key="13">
    <source>
        <dbReference type="ARBA" id="ARBA00022741"/>
    </source>
</evidence>
<evidence type="ECO:0000256" key="30">
    <source>
        <dbReference type="SAM" id="MobiDB-lite"/>
    </source>
</evidence>
<dbReference type="InterPro" id="IPR000719">
    <property type="entry name" value="Prot_kinase_dom"/>
</dbReference>
<evidence type="ECO:0000256" key="21">
    <source>
        <dbReference type="ARBA" id="ARBA00023212"/>
    </source>
</evidence>